<accession>A0ACB8YCI7</accession>
<reference evidence="2" key="1">
    <citation type="journal article" date="2022" name="Mol. Ecol. Resour.">
        <title>The genomes of chicory, endive, great burdock and yacon provide insights into Asteraceae palaeo-polyploidization history and plant inulin production.</title>
        <authorList>
            <person name="Fan W."/>
            <person name="Wang S."/>
            <person name="Wang H."/>
            <person name="Wang A."/>
            <person name="Jiang F."/>
            <person name="Liu H."/>
            <person name="Zhao H."/>
            <person name="Xu D."/>
            <person name="Zhang Y."/>
        </authorList>
    </citation>
    <scope>NUCLEOTIDE SEQUENCE [LARGE SCALE GENOMIC DNA]</scope>
    <source>
        <strain evidence="2">cv. Yunnan</strain>
    </source>
</reference>
<comment type="caution">
    <text evidence="1">The sequence shown here is derived from an EMBL/GenBank/DDBJ whole genome shotgun (WGS) entry which is preliminary data.</text>
</comment>
<evidence type="ECO:0000313" key="2">
    <source>
        <dbReference type="Proteomes" id="UP001056120"/>
    </source>
</evidence>
<gene>
    <name evidence="1" type="ORF">L1987_83286</name>
</gene>
<reference evidence="1 2" key="2">
    <citation type="journal article" date="2022" name="Mol. Ecol. Resour.">
        <title>The genomes of chicory, endive, great burdock and yacon provide insights into Asteraceae paleo-polyploidization history and plant inulin production.</title>
        <authorList>
            <person name="Fan W."/>
            <person name="Wang S."/>
            <person name="Wang H."/>
            <person name="Wang A."/>
            <person name="Jiang F."/>
            <person name="Liu H."/>
            <person name="Zhao H."/>
            <person name="Xu D."/>
            <person name="Zhang Y."/>
        </authorList>
    </citation>
    <scope>NUCLEOTIDE SEQUENCE [LARGE SCALE GENOMIC DNA]</scope>
    <source>
        <strain evidence="2">cv. Yunnan</strain>
        <tissue evidence="1">Leaves</tissue>
    </source>
</reference>
<dbReference type="EMBL" id="CM042045">
    <property type="protein sequence ID" value="KAI3682912.1"/>
    <property type="molecule type" value="Genomic_DNA"/>
</dbReference>
<organism evidence="1 2">
    <name type="scientific">Smallanthus sonchifolius</name>
    <dbReference type="NCBI Taxonomy" id="185202"/>
    <lineage>
        <taxon>Eukaryota</taxon>
        <taxon>Viridiplantae</taxon>
        <taxon>Streptophyta</taxon>
        <taxon>Embryophyta</taxon>
        <taxon>Tracheophyta</taxon>
        <taxon>Spermatophyta</taxon>
        <taxon>Magnoliopsida</taxon>
        <taxon>eudicotyledons</taxon>
        <taxon>Gunneridae</taxon>
        <taxon>Pentapetalae</taxon>
        <taxon>asterids</taxon>
        <taxon>campanulids</taxon>
        <taxon>Asterales</taxon>
        <taxon>Asteraceae</taxon>
        <taxon>Asteroideae</taxon>
        <taxon>Heliantheae alliance</taxon>
        <taxon>Millerieae</taxon>
        <taxon>Smallanthus</taxon>
    </lineage>
</organism>
<dbReference type="Proteomes" id="UP001056120">
    <property type="component" value="Linkage Group LG28"/>
</dbReference>
<sequence length="115" mass="12775">MINKLLFTCSETIRQKRTFLDIDLGIDFVDIEKDFQPISDQFKGSGSDADCFMTLTDLGERVTTGYGGKGGEGGGRVGVGDGCRIPKFLHKLYNMVAKEEINDLISWNLPYHLGH</sequence>
<name>A0ACB8YCI7_9ASTR</name>
<keyword evidence="2" id="KW-1185">Reference proteome</keyword>
<evidence type="ECO:0000313" key="1">
    <source>
        <dbReference type="EMBL" id="KAI3682912.1"/>
    </source>
</evidence>
<protein>
    <submittedName>
        <fullName evidence="1">Uncharacterized protein</fullName>
    </submittedName>
</protein>
<proteinExistence type="predicted"/>